<dbReference type="Gene3D" id="3.30.360.10">
    <property type="entry name" value="Dihydrodipicolinate Reductase, domain 2"/>
    <property type="match status" value="1"/>
</dbReference>
<dbReference type="AlphaFoldDB" id="A0A432YKP6"/>
<dbReference type="GO" id="GO:0016726">
    <property type="term" value="F:oxidoreductase activity, acting on CH or CH2 groups, NAD or NADP as acceptor"/>
    <property type="evidence" value="ECO:0007669"/>
    <property type="project" value="UniProtKB-UniRule"/>
</dbReference>
<dbReference type="RefSeq" id="WP_126759166.1">
    <property type="nucleotide sequence ID" value="NZ_PIPZ01000001.1"/>
</dbReference>
<dbReference type="Pfam" id="PF01113">
    <property type="entry name" value="DapB_N"/>
    <property type="match status" value="1"/>
</dbReference>
<accession>A0A432YKP6</accession>
<dbReference type="GO" id="GO:0051287">
    <property type="term" value="F:NAD binding"/>
    <property type="evidence" value="ECO:0007669"/>
    <property type="project" value="UniProtKB-UniRule"/>
</dbReference>
<dbReference type="CDD" id="cd02274">
    <property type="entry name" value="DHDPR_N"/>
    <property type="match status" value="1"/>
</dbReference>
<dbReference type="Pfam" id="PF05173">
    <property type="entry name" value="DapB_C"/>
    <property type="match status" value="1"/>
</dbReference>
<comment type="catalytic activity">
    <reaction evidence="12 13">
        <text>(S)-2,3,4,5-tetrahydrodipicolinate + NAD(+) + H2O = (2S,4S)-4-hydroxy-2,3,4,5-tetrahydrodipicolinate + NADH + H(+)</text>
        <dbReference type="Rhea" id="RHEA:35323"/>
        <dbReference type="ChEBI" id="CHEBI:15377"/>
        <dbReference type="ChEBI" id="CHEBI:15378"/>
        <dbReference type="ChEBI" id="CHEBI:16845"/>
        <dbReference type="ChEBI" id="CHEBI:57540"/>
        <dbReference type="ChEBI" id="CHEBI:57945"/>
        <dbReference type="ChEBI" id="CHEBI:67139"/>
        <dbReference type="EC" id="1.17.1.8"/>
    </reaction>
</comment>
<feature type="active site" description="Proton donor/acceptor" evidence="13">
    <location>
        <position position="151"/>
    </location>
</feature>
<dbReference type="GO" id="GO:0008839">
    <property type="term" value="F:4-hydroxy-tetrahydrodipicolinate reductase"/>
    <property type="evidence" value="ECO:0007669"/>
    <property type="project" value="UniProtKB-UniRule"/>
</dbReference>
<dbReference type="GO" id="GO:0019877">
    <property type="term" value="P:diaminopimelate biosynthetic process"/>
    <property type="evidence" value="ECO:0007669"/>
    <property type="project" value="UniProtKB-UniRule"/>
</dbReference>
<evidence type="ECO:0000256" key="5">
    <source>
        <dbReference type="ARBA" id="ARBA00022915"/>
    </source>
</evidence>
<evidence type="ECO:0000256" key="2">
    <source>
        <dbReference type="ARBA" id="ARBA00022490"/>
    </source>
</evidence>
<dbReference type="OrthoDB" id="9790352at2"/>
<protein>
    <recommendedName>
        <fullName evidence="10 13">4-hydroxy-tetrahydrodipicolinate reductase</fullName>
        <shortName evidence="13">HTPA reductase</shortName>
        <ecNumber evidence="10 13">1.17.1.8</ecNumber>
    </recommendedName>
</protein>
<dbReference type="InterPro" id="IPR022664">
    <property type="entry name" value="DapB_N_CS"/>
</dbReference>
<feature type="binding site" evidence="13">
    <location>
        <position position="152"/>
    </location>
    <ligand>
        <name>(S)-2,3,4,5-tetrahydrodipicolinate</name>
        <dbReference type="ChEBI" id="CHEBI:16845"/>
    </ligand>
</feature>
<evidence type="ECO:0000256" key="6">
    <source>
        <dbReference type="ARBA" id="ARBA00023002"/>
    </source>
</evidence>
<comment type="function">
    <text evidence="13">Catalyzes the conversion of 4-hydroxy-tetrahydrodipicolinate (HTPA) to tetrahydrodipicolinate.</text>
</comment>
<name>A0A432YKP6_9GAMM</name>
<evidence type="ECO:0000256" key="12">
    <source>
        <dbReference type="ARBA" id="ARBA00049396"/>
    </source>
</evidence>
<feature type="domain" description="Dihydrodipicolinate reductase N-terminal" evidence="14">
    <location>
        <begin position="2"/>
        <end position="121"/>
    </location>
</feature>
<dbReference type="SUPFAM" id="SSF51735">
    <property type="entry name" value="NAD(P)-binding Rossmann-fold domains"/>
    <property type="match status" value="1"/>
</dbReference>
<dbReference type="PIRSF" id="PIRSF000161">
    <property type="entry name" value="DHPR"/>
    <property type="match status" value="1"/>
</dbReference>
<comment type="caution">
    <text evidence="16">The sequence shown here is derived from an EMBL/GenBank/DDBJ whole genome shotgun (WGS) entry which is preliminary data.</text>
</comment>
<proteinExistence type="inferred from homology"/>
<evidence type="ECO:0000256" key="4">
    <source>
        <dbReference type="ARBA" id="ARBA00022857"/>
    </source>
</evidence>
<evidence type="ECO:0000256" key="3">
    <source>
        <dbReference type="ARBA" id="ARBA00022605"/>
    </source>
</evidence>
<dbReference type="GO" id="GO:0005829">
    <property type="term" value="C:cytosol"/>
    <property type="evidence" value="ECO:0007669"/>
    <property type="project" value="TreeGrafter"/>
</dbReference>
<dbReference type="NCBIfam" id="TIGR00036">
    <property type="entry name" value="dapB"/>
    <property type="match status" value="1"/>
</dbReference>
<comment type="caution">
    <text evidence="13">Was originally thought to be a dihydrodipicolinate reductase (DHDPR), catalyzing the conversion of dihydrodipicolinate to tetrahydrodipicolinate. However, it was shown in E.coli that the substrate of the enzymatic reaction is not dihydrodipicolinate (DHDP) but in fact (2S,4S)-4-hydroxy-2,3,4,5-tetrahydrodipicolinic acid (HTPA), the product released by the DapA-catalyzed reaction.</text>
</comment>
<keyword evidence="6 13" id="KW-0560">Oxidoreductase</keyword>
<feature type="binding site" evidence="13">
    <location>
        <begin position="8"/>
        <end position="13"/>
    </location>
    <ligand>
        <name>NAD(+)</name>
        <dbReference type="ChEBI" id="CHEBI:57540"/>
    </ligand>
</feature>
<feature type="binding site" evidence="13">
    <location>
        <begin position="119"/>
        <end position="122"/>
    </location>
    <ligand>
        <name>NAD(+)</name>
        <dbReference type="ChEBI" id="CHEBI:57540"/>
    </ligand>
</feature>
<dbReference type="PROSITE" id="PS01298">
    <property type="entry name" value="DAPB"/>
    <property type="match status" value="1"/>
</dbReference>
<dbReference type="SUPFAM" id="SSF55347">
    <property type="entry name" value="Glyceraldehyde-3-phosphate dehydrogenase-like, C-terminal domain"/>
    <property type="match status" value="1"/>
</dbReference>
<dbReference type="InterPro" id="IPR000846">
    <property type="entry name" value="DapB_N"/>
</dbReference>
<feature type="binding site" evidence="13">
    <location>
        <position position="39"/>
    </location>
    <ligand>
        <name>NADP(+)</name>
        <dbReference type="ChEBI" id="CHEBI:58349"/>
    </ligand>
</feature>
<evidence type="ECO:0000259" key="15">
    <source>
        <dbReference type="Pfam" id="PF05173"/>
    </source>
</evidence>
<evidence type="ECO:0000256" key="8">
    <source>
        <dbReference type="ARBA" id="ARBA00023154"/>
    </source>
</evidence>
<gene>
    <name evidence="13" type="primary">dapB</name>
    <name evidence="16" type="ORF">CWI76_04660</name>
</gene>
<evidence type="ECO:0000256" key="9">
    <source>
        <dbReference type="ARBA" id="ARBA00037922"/>
    </source>
</evidence>
<dbReference type="HAMAP" id="MF_00102">
    <property type="entry name" value="DapB"/>
    <property type="match status" value="1"/>
</dbReference>
<comment type="caution">
    <text evidence="13">Lacks conserved residue(s) required for the propagation of feature annotation.</text>
</comment>
<feature type="active site" description="Proton donor" evidence="13">
    <location>
        <position position="155"/>
    </location>
</feature>
<evidence type="ECO:0000259" key="14">
    <source>
        <dbReference type="Pfam" id="PF01113"/>
    </source>
</evidence>
<keyword evidence="8 13" id="KW-0457">Lysine biosynthesis</keyword>
<dbReference type="EC" id="1.17.1.8" evidence="10 13"/>
<dbReference type="InterPro" id="IPR022663">
    <property type="entry name" value="DapB_C"/>
</dbReference>
<evidence type="ECO:0000256" key="11">
    <source>
        <dbReference type="ARBA" id="ARBA00049080"/>
    </source>
</evidence>
<comment type="catalytic activity">
    <reaction evidence="11 13">
        <text>(S)-2,3,4,5-tetrahydrodipicolinate + NADP(+) + H2O = (2S,4S)-4-hydroxy-2,3,4,5-tetrahydrodipicolinate + NADPH + H(+)</text>
        <dbReference type="Rhea" id="RHEA:35331"/>
        <dbReference type="ChEBI" id="CHEBI:15377"/>
        <dbReference type="ChEBI" id="CHEBI:15378"/>
        <dbReference type="ChEBI" id="CHEBI:16845"/>
        <dbReference type="ChEBI" id="CHEBI:57783"/>
        <dbReference type="ChEBI" id="CHEBI:58349"/>
        <dbReference type="ChEBI" id="CHEBI:67139"/>
        <dbReference type="EC" id="1.17.1.8"/>
    </reaction>
</comment>
<dbReference type="InterPro" id="IPR036291">
    <property type="entry name" value="NAD(P)-bd_dom_sf"/>
</dbReference>
<feature type="binding site" evidence="13">
    <location>
        <begin position="161"/>
        <end position="162"/>
    </location>
    <ligand>
        <name>(S)-2,3,4,5-tetrahydrodipicolinate</name>
        <dbReference type="ChEBI" id="CHEBI:16845"/>
    </ligand>
</feature>
<keyword evidence="3 13" id="KW-0028">Amino-acid biosynthesis</keyword>
<comment type="pathway">
    <text evidence="9 13">Amino-acid biosynthesis; L-lysine biosynthesis via DAP pathway; (S)-tetrahydrodipicolinate from L-aspartate: step 4/4.</text>
</comment>
<evidence type="ECO:0000256" key="7">
    <source>
        <dbReference type="ARBA" id="ARBA00023027"/>
    </source>
</evidence>
<dbReference type="UniPathway" id="UPA00034">
    <property type="reaction ID" value="UER00018"/>
</dbReference>
<dbReference type="EMBL" id="PIPZ01000001">
    <property type="protein sequence ID" value="RUO61544.1"/>
    <property type="molecule type" value="Genomic_DNA"/>
</dbReference>
<evidence type="ECO:0000256" key="1">
    <source>
        <dbReference type="ARBA" id="ARBA00006642"/>
    </source>
</evidence>
<keyword evidence="4 13" id="KW-0521">NADP</keyword>
<organism evidence="16 17">
    <name type="scientific">Pseudidiomarina marina</name>
    <dbReference type="NCBI Taxonomy" id="502366"/>
    <lineage>
        <taxon>Bacteria</taxon>
        <taxon>Pseudomonadati</taxon>
        <taxon>Pseudomonadota</taxon>
        <taxon>Gammaproteobacteria</taxon>
        <taxon>Alteromonadales</taxon>
        <taxon>Idiomarinaceae</taxon>
        <taxon>Pseudidiomarina</taxon>
    </lineage>
</organism>
<dbReference type="InterPro" id="IPR023940">
    <property type="entry name" value="DHDPR_bac"/>
</dbReference>
<evidence type="ECO:0000256" key="10">
    <source>
        <dbReference type="ARBA" id="ARBA00038983"/>
    </source>
</evidence>
<comment type="subcellular location">
    <subcellularLocation>
        <location evidence="13">Cytoplasm</location>
    </subcellularLocation>
</comment>
<evidence type="ECO:0000256" key="13">
    <source>
        <dbReference type="HAMAP-Rule" id="MF_00102"/>
    </source>
</evidence>
<feature type="binding site" evidence="13">
    <location>
        <begin position="95"/>
        <end position="97"/>
    </location>
    <ligand>
        <name>NAD(+)</name>
        <dbReference type="ChEBI" id="CHEBI:57540"/>
    </ligand>
</feature>
<keyword evidence="17" id="KW-1185">Reference proteome</keyword>
<keyword evidence="2 13" id="KW-0963">Cytoplasm</keyword>
<comment type="similarity">
    <text evidence="1 13">Belongs to the DapB family.</text>
</comment>
<evidence type="ECO:0000313" key="16">
    <source>
        <dbReference type="EMBL" id="RUO61544.1"/>
    </source>
</evidence>
<dbReference type="PANTHER" id="PTHR20836">
    <property type="entry name" value="DIHYDRODIPICOLINATE REDUCTASE"/>
    <property type="match status" value="1"/>
</dbReference>
<dbReference type="Proteomes" id="UP000288127">
    <property type="component" value="Unassembled WGS sequence"/>
</dbReference>
<dbReference type="GO" id="GO:0050661">
    <property type="term" value="F:NADP binding"/>
    <property type="evidence" value="ECO:0007669"/>
    <property type="project" value="UniProtKB-UniRule"/>
</dbReference>
<comment type="subunit">
    <text evidence="13">Homotetramer.</text>
</comment>
<keyword evidence="5 13" id="KW-0220">Diaminopimelate biosynthesis</keyword>
<dbReference type="PANTHER" id="PTHR20836:SF0">
    <property type="entry name" value="4-HYDROXY-TETRAHYDRODIPICOLINATE REDUCTASE 1, CHLOROPLASTIC-RELATED"/>
    <property type="match status" value="1"/>
</dbReference>
<dbReference type="Gene3D" id="3.40.50.720">
    <property type="entry name" value="NAD(P)-binding Rossmann-like Domain"/>
    <property type="match status" value="1"/>
</dbReference>
<feature type="domain" description="Dihydrodipicolinate reductase C-terminal" evidence="15">
    <location>
        <begin position="125"/>
        <end position="258"/>
    </location>
</feature>
<evidence type="ECO:0000313" key="17">
    <source>
        <dbReference type="Proteomes" id="UP000288127"/>
    </source>
</evidence>
<keyword evidence="7 13" id="KW-0520">NAD</keyword>
<dbReference type="GO" id="GO:0009089">
    <property type="term" value="P:lysine biosynthetic process via diaminopimelate"/>
    <property type="evidence" value="ECO:0007669"/>
    <property type="project" value="UniProtKB-UniRule"/>
</dbReference>
<sequence>MMKLGILGASGRMGQAVIANASRLNATVTAAVVSDQSSRYGEPIYPNAAEAGVRFQHAGEVKPEQVDVFIDFSLPQALENNIALAKRLRVPLVVCTTGLSEQQHSLLAQAGQSMPILYAANTSVGITLLRQLVQLTAAALPDTDIEIFEAHHSAKRDAPSGTAVVLGESAAAGRGKRLSELSAGVRGDGVREPGSIGFSVVRAADIIGEHTVLFAHPGERIELTHRVSNRQIFARGAVQAAEWLKDQPSGLYSMADMLQLKTLLKQLI</sequence>
<reference evidence="17" key="1">
    <citation type="journal article" date="2018" name="Front. Microbiol.">
        <title>Genome-Based Analysis Reveals the Taxonomy and Diversity of the Family Idiomarinaceae.</title>
        <authorList>
            <person name="Liu Y."/>
            <person name="Lai Q."/>
            <person name="Shao Z."/>
        </authorList>
    </citation>
    <scope>NUCLEOTIDE SEQUENCE [LARGE SCALE GENOMIC DNA]</scope>
    <source>
        <strain evidence="17">PIM1</strain>
    </source>
</reference>